<evidence type="ECO:0000256" key="8">
    <source>
        <dbReference type="ARBA" id="ARBA00023157"/>
    </source>
</evidence>
<dbReference type="PhylomeDB" id="T1IPI6"/>
<evidence type="ECO:0000256" key="1">
    <source>
        <dbReference type="ARBA" id="ARBA00004189"/>
    </source>
</evidence>
<keyword evidence="4" id="KW-1003">Cell membrane</keyword>
<dbReference type="PRINTS" id="PR01609">
    <property type="entry name" value="CD36FAMILY"/>
</dbReference>
<feature type="transmembrane region" description="Helical" evidence="13">
    <location>
        <begin position="543"/>
        <end position="565"/>
    </location>
</feature>
<keyword evidence="6 13" id="KW-1133">Transmembrane helix</keyword>
<evidence type="ECO:0000256" key="3">
    <source>
        <dbReference type="ARBA" id="ARBA00010532"/>
    </source>
</evidence>
<dbReference type="PANTHER" id="PTHR11923:SF110">
    <property type="entry name" value="SCAVENGER RECEPTOR CLASS B MEMBER 1"/>
    <property type="match status" value="1"/>
</dbReference>
<feature type="transmembrane region" description="Helical" evidence="13">
    <location>
        <begin position="154"/>
        <end position="180"/>
    </location>
</feature>
<dbReference type="HOGENOM" id="CLU_472774_0_0_1"/>
<keyword evidence="5 13" id="KW-0812">Transmembrane</keyword>
<comment type="similarity">
    <text evidence="3">Belongs to the CD36 family.</text>
</comment>
<dbReference type="EMBL" id="JH431263">
    <property type="status" value="NOT_ANNOTATED_CDS"/>
    <property type="molecule type" value="Genomic_DNA"/>
</dbReference>
<dbReference type="GO" id="GO:0005901">
    <property type="term" value="C:caveola"/>
    <property type="evidence" value="ECO:0007669"/>
    <property type="project" value="UniProtKB-SubCell"/>
</dbReference>
<dbReference type="STRING" id="126957.T1IPI6"/>
<evidence type="ECO:0000256" key="9">
    <source>
        <dbReference type="ARBA" id="ARBA00023170"/>
    </source>
</evidence>
<comment type="subcellular location">
    <subcellularLocation>
        <location evidence="2">Cell membrane</location>
        <topology evidence="2">Multi-pass membrane protein</topology>
    </subcellularLocation>
    <subcellularLocation>
        <location evidence="1">Membrane</location>
        <location evidence="1">Caveola</location>
        <topology evidence="1">Multi-pass membrane protein</topology>
    </subcellularLocation>
</comment>
<dbReference type="Proteomes" id="UP000014500">
    <property type="component" value="Unassembled WGS sequence"/>
</dbReference>
<evidence type="ECO:0000313" key="14">
    <source>
        <dbReference type="EnsemblMetazoa" id="SMAR002938-PA"/>
    </source>
</evidence>
<evidence type="ECO:0000256" key="10">
    <source>
        <dbReference type="ARBA" id="ARBA00023180"/>
    </source>
</evidence>
<keyword evidence="10" id="KW-0325">Glycoprotein</keyword>
<evidence type="ECO:0000256" key="12">
    <source>
        <dbReference type="ARBA" id="ARBA00042244"/>
    </source>
</evidence>
<accession>T1IPI6</accession>
<dbReference type="PANTHER" id="PTHR11923">
    <property type="entry name" value="SCAVENGER RECEPTOR CLASS B TYPE-1 SR-B1"/>
    <property type="match status" value="1"/>
</dbReference>
<dbReference type="eggNOG" id="KOG3776">
    <property type="taxonomic scope" value="Eukaryota"/>
</dbReference>
<dbReference type="EnsemblMetazoa" id="SMAR002938-RA">
    <property type="protein sequence ID" value="SMAR002938-PA"/>
    <property type="gene ID" value="SMAR002938"/>
</dbReference>
<keyword evidence="7 13" id="KW-0472">Membrane</keyword>
<keyword evidence="15" id="KW-1185">Reference proteome</keyword>
<evidence type="ECO:0000256" key="11">
    <source>
        <dbReference type="ARBA" id="ARBA00040821"/>
    </source>
</evidence>
<evidence type="ECO:0000313" key="15">
    <source>
        <dbReference type="Proteomes" id="UP000014500"/>
    </source>
</evidence>
<dbReference type="OMA" id="YPRQMLW"/>
<proteinExistence type="inferred from homology"/>
<evidence type="ECO:0000256" key="6">
    <source>
        <dbReference type="ARBA" id="ARBA00022989"/>
    </source>
</evidence>
<dbReference type="GO" id="GO:0005737">
    <property type="term" value="C:cytoplasm"/>
    <property type="evidence" value="ECO:0007669"/>
    <property type="project" value="TreeGrafter"/>
</dbReference>
<reference evidence="15" key="1">
    <citation type="submission" date="2011-05" db="EMBL/GenBank/DDBJ databases">
        <authorList>
            <person name="Richards S.R."/>
            <person name="Qu J."/>
            <person name="Jiang H."/>
            <person name="Jhangiani S.N."/>
            <person name="Agravi P."/>
            <person name="Goodspeed R."/>
            <person name="Gross S."/>
            <person name="Mandapat C."/>
            <person name="Jackson L."/>
            <person name="Mathew T."/>
            <person name="Pu L."/>
            <person name="Thornton R."/>
            <person name="Saada N."/>
            <person name="Wilczek-Boney K.B."/>
            <person name="Lee S."/>
            <person name="Kovar C."/>
            <person name="Wu Y."/>
            <person name="Scherer S.E."/>
            <person name="Worley K.C."/>
            <person name="Muzny D.M."/>
            <person name="Gibbs R."/>
        </authorList>
    </citation>
    <scope>NUCLEOTIDE SEQUENCE</scope>
    <source>
        <strain evidence="15">Brora</strain>
    </source>
</reference>
<sequence length="577" mass="65726">MIINNRWRHSTGTESESINTDFVVQVFVTRDYETRSVTSRCFDIRMTAKMMNELGKDIRVDSSYSYVDDEHQPFLFEAKESTKKMFIVEFLKKLSPLIKTARSEDGAPAKNNQIQTRAARGFLNALRSLVRLFSAMFFSPQYRPNEKSDKSKKCLYCCTGVLGIAGAILVTIGAVLVVYMPRLIRHVVLKETVLAEESKAYKIWQNPNFPLLMEIRVFNITNYKDYADKKVKPILQEVGPYSGATMFKNAGPVLKVVMTTVFTVTHESLVINATIRQLIWDGWDDPILKTLHQILPNAKYPYTRFAYFYNRNGSHEGQMTVNTGKDDYHKYNLIDTWNGKRVLSNWAGSECNKIRGSPGDLYPPERNKKEPLTYFLPDFCRSFEMPYKKEVERFGIKCYHYESDYRLFANGSENPENACYCHGNCLPSGAMNISTCVFDAPIAISLPHFLHADQRYQDQVIGLKPNASLHNTYADLETGIALDVNVRFQLNAVLENIPGIAQFENVKNAVLPVMWVTQTVRLTSDVIQLIRIGSTTAYIYGEVATYSLIVTGCVLLLIALGYTFFQRRSIKVSEFGT</sequence>
<evidence type="ECO:0000256" key="2">
    <source>
        <dbReference type="ARBA" id="ARBA00004651"/>
    </source>
</evidence>
<dbReference type="GO" id="GO:0005044">
    <property type="term" value="F:scavenger receptor activity"/>
    <property type="evidence" value="ECO:0007669"/>
    <property type="project" value="TreeGrafter"/>
</dbReference>
<evidence type="ECO:0000256" key="13">
    <source>
        <dbReference type="SAM" id="Phobius"/>
    </source>
</evidence>
<evidence type="ECO:0000256" key="4">
    <source>
        <dbReference type="ARBA" id="ARBA00022475"/>
    </source>
</evidence>
<keyword evidence="8" id="KW-1015">Disulfide bond</keyword>
<organism evidence="14 15">
    <name type="scientific">Strigamia maritima</name>
    <name type="common">European centipede</name>
    <name type="synonym">Geophilus maritimus</name>
    <dbReference type="NCBI Taxonomy" id="126957"/>
    <lineage>
        <taxon>Eukaryota</taxon>
        <taxon>Metazoa</taxon>
        <taxon>Ecdysozoa</taxon>
        <taxon>Arthropoda</taxon>
        <taxon>Myriapoda</taxon>
        <taxon>Chilopoda</taxon>
        <taxon>Pleurostigmophora</taxon>
        <taxon>Geophilomorpha</taxon>
        <taxon>Linotaeniidae</taxon>
        <taxon>Strigamia</taxon>
    </lineage>
</organism>
<evidence type="ECO:0000256" key="5">
    <source>
        <dbReference type="ARBA" id="ARBA00022692"/>
    </source>
</evidence>
<dbReference type="Pfam" id="PF01130">
    <property type="entry name" value="CD36"/>
    <property type="match status" value="2"/>
</dbReference>
<evidence type="ECO:0000256" key="7">
    <source>
        <dbReference type="ARBA" id="ARBA00023136"/>
    </source>
</evidence>
<name>T1IPI6_STRMM</name>
<keyword evidence="9" id="KW-0675">Receptor</keyword>
<dbReference type="AlphaFoldDB" id="T1IPI6"/>
<protein>
    <recommendedName>
        <fullName evidence="11">Scavenger receptor class B member 1</fullName>
    </recommendedName>
    <alternativeName>
        <fullName evidence="12">SR-BI</fullName>
    </alternativeName>
</protein>
<reference evidence="14" key="2">
    <citation type="submission" date="2015-02" db="UniProtKB">
        <authorList>
            <consortium name="EnsemblMetazoa"/>
        </authorList>
    </citation>
    <scope>IDENTIFICATION</scope>
</reference>
<dbReference type="InterPro" id="IPR002159">
    <property type="entry name" value="CD36_fam"/>
</dbReference>